<name>A0A5M8NZB1_9BACT</name>
<dbReference type="EMBL" id="SNRX01000018">
    <property type="protein sequence ID" value="KAA6301488.1"/>
    <property type="molecule type" value="Genomic_DNA"/>
</dbReference>
<accession>A0A5M8NZB1</accession>
<dbReference type="SUPFAM" id="SSF51126">
    <property type="entry name" value="Pectin lyase-like"/>
    <property type="match status" value="1"/>
</dbReference>
<proteinExistence type="predicted"/>
<dbReference type="InterPro" id="IPR052063">
    <property type="entry name" value="Polysaccharide_Lyase_1"/>
</dbReference>
<evidence type="ECO:0000256" key="2">
    <source>
        <dbReference type="ARBA" id="ARBA00023180"/>
    </source>
</evidence>
<gene>
    <name evidence="3" type="ORF">EZS26_002362</name>
</gene>
<evidence type="ECO:0000313" key="4">
    <source>
        <dbReference type="Proteomes" id="UP000324575"/>
    </source>
</evidence>
<dbReference type="EC" id="4.2.2.22" evidence="3"/>
<dbReference type="Proteomes" id="UP000324575">
    <property type="component" value="Unassembled WGS sequence"/>
</dbReference>
<dbReference type="AlphaFoldDB" id="A0A5M8NZB1"/>
<dbReference type="GO" id="GO:0046872">
    <property type="term" value="F:metal ion binding"/>
    <property type="evidence" value="ECO:0007669"/>
    <property type="project" value="UniProtKB-KW"/>
</dbReference>
<keyword evidence="1" id="KW-0479">Metal-binding</keyword>
<sequence length="579" mass="63058">MKKLILSVIILFVYPFVLLTAQTPAFPGAEGHGRYTTGGRGGAIYYVTTLDDNSEPGSFRYAVTRSGARTVLFSVSGTIQLKSELKIKTDNLTIAGQSAPGDGICIAGYPLMVQANNVIVRYIRCRMGDAQSISADGADTFGGRKQKNVIIDHCSVSWSTDECASFYENENFTMQWCLISESLRLSGHSKGAHGYGGIWGGAKASFHHNLLAHHSSRTPRLAAGLTSTSTSECVDVRNNVYYNYDIEGAYGGEAVHANLVNNYYQPGPANQNAANSVKRGRIFSLYKRMDGSYPAINDMWGTFYISGNVVVGHANATKDNWTYGVYNQFNSQYGTISQLTKDTIRLSEPLPTDVVTTHSAEKAYEQTLLYAGCSLHRDALDERIASETRTNTAAFIGLSAANTSPYPRPGIIDSQNDLKPAGAGADWSPWPELVQTTPPADTNNDGIPDGWLETNYPDKSATDLNEDGYTFLEVYLNSLVAEITAEQNNGGITSGLNPVKRTNAGVKCYVDVVSKSLMIEAESAIRQIDLFNVAGHKVYAVLVRKNTERIDLSGFLPGIYIVKTIFEDSLSPNVVKIRL</sequence>
<comment type="caution">
    <text evidence="3">The sequence shown here is derived from an EMBL/GenBank/DDBJ whole genome shotgun (WGS) entry which is preliminary data.</text>
</comment>
<protein>
    <submittedName>
        <fullName evidence="3">Pectate trisaccharide-lyase</fullName>
        <ecNumber evidence="3">4.2.2.22</ecNumber>
    </submittedName>
</protein>
<keyword evidence="2" id="KW-0325">Glycoprotein</keyword>
<evidence type="ECO:0000256" key="1">
    <source>
        <dbReference type="ARBA" id="ARBA00022723"/>
    </source>
</evidence>
<dbReference type="InterPro" id="IPR011050">
    <property type="entry name" value="Pectin_lyase_fold/virulence"/>
</dbReference>
<dbReference type="GO" id="GO:0016829">
    <property type="term" value="F:lyase activity"/>
    <property type="evidence" value="ECO:0007669"/>
    <property type="project" value="UniProtKB-KW"/>
</dbReference>
<dbReference type="Gene3D" id="2.160.20.10">
    <property type="entry name" value="Single-stranded right-handed beta-helix, Pectin lyase-like"/>
    <property type="match status" value="1"/>
</dbReference>
<reference evidence="3 4" key="1">
    <citation type="submission" date="2019-03" db="EMBL/GenBank/DDBJ databases">
        <title>Single cell metagenomics reveals metabolic interactions within the superorganism composed of flagellate Streblomastix strix and complex community of Bacteroidetes bacteria on its surface.</title>
        <authorList>
            <person name="Treitli S.C."/>
            <person name="Kolisko M."/>
            <person name="Husnik F."/>
            <person name="Keeling P."/>
            <person name="Hampl V."/>
        </authorList>
    </citation>
    <scope>NUCLEOTIDE SEQUENCE [LARGE SCALE GENOMIC DNA]</scope>
    <source>
        <strain evidence="3">St1</strain>
    </source>
</reference>
<dbReference type="PANTHER" id="PTHR42970:SF1">
    <property type="entry name" value="PECTATE LYASE C-RELATED"/>
    <property type="match status" value="1"/>
</dbReference>
<evidence type="ECO:0000313" key="3">
    <source>
        <dbReference type="EMBL" id="KAA6301488.1"/>
    </source>
</evidence>
<dbReference type="PANTHER" id="PTHR42970">
    <property type="entry name" value="PECTATE LYASE C-RELATED"/>
    <property type="match status" value="1"/>
</dbReference>
<keyword evidence="3" id="KW-0456">Lyase</keyword>
<dbReference type="InterPro" id="IPR012334">
    <property type="entry name" value="Pectin_lyas_fold"/>
</dbReference>
<organism evidence="3 4">
    <name type="scientific">Candidatus Ordinivivax streblomastigis</name>
    <dbReference type="NCBI Taxonomy" id="2540710"/>
    <lineage>
        <taxon>Bacteria</taxon>
        <taxon>Pseudomonadati</taxon>
        <taxon>Bacteroidota</taxon>
        <taxon>Bacteroidia</taxon>
        <taxon>Bacteroidales</taxon>
        <taxon>Candidatus Ordinivivax</taxon>
    </lineage>
</organism>